<feature type="compositionally biased region" description="Polar residues" evidence="1">
    <location>
        <begin position="89"/>
        <end position="99"/>
    </location>
</feature>
<sequence length="113" mass="12024">MKDPSDYEDWLVTAFRAGKKSVGLDIRMTDPAKVKRRAKKEDLLAKREARVAVVKALALKKRKSKNGHGGRGGGGDGGGGPDGGGAYSEVSSDTNNSGSEIDADDFDDINFHM</sequence>
<feature type="compositionally biased region" description="Acidic residues" evidence="1">
    <location>
        <begin position="101"/>
        <end position="113"/>
    </location>
</feature>
<dbReference type="Proteomes" id="UP000325313">
    <property type="component" value="Unassembled WGS sequence"/>
</dbReference>
<comment type="caution">
    <text evidence="2">The sequence shown here is derived from an EMBL/GenBank/DDBJ whole genome shotgun (WGS) entry which is preliminary data.</text>
</comment>
<feature type="compositionally biased region" description="Gly residues" evidence="1">
    <location>
        <begin position="69"/>
        <end position="86"/>
    </location>
</feature>
<evidence type="ECO:0000313" key="2">
    <source>
        <dbReference type="EMBL" id="KAA1124389.1"/>
    </source>
</evidence>
<name>A0A5B0RG80_PUCGR</name>
<proteinExistence type="predicted"/>
<feature type="region of interest" description="Disordered" evidence="1">
    <location>
        <begin position="60"/>
        <end position="113"/>
    </location>
</feature>
<reference evidence="2 3" key="1">
    <citation type="submission" date="2019-05" db="EMBL/GenBank/DDBJ databases">
        <title>Emergence of the Ug99 lineage of the wheat stem rust pathogen through somatic hybridization.</title>
        <authorList>
            <person name="Li F."/>
            <person name="Upadhyaya N.M."/>
            <person name="Sperschneider J."/>
            <person name="Matny O."/>
            <person name="Nguyen-Phuc H."/>
            <person name="Mago R."/>
            <person name="Raley C."/>
            <person name="Miller M.E."/>
            <person name="Silverstein K.A.T."/>
            <person name="Henningsen E."/>
            <person name="Hirsch C.D."/>
            <person name="Visser B."/>
            <person name="Pretorius Z.A."/>
            <person name="Steffenson B.J."/>
            <person name="Schwessinger B."/>
            <person name="Dodds P.N."/>
            <person name="Figueroa M."/>
        </authorList>
    </citation>
    <scope>NUCLEOTIDE SEQUENCE [LARGE SCALE GENOMIC DNA]</scope>
    <source>
        <strain evidence="2 3">Ug99</strain>
    </source>
</reference>
<accession>A0A5B0RG80</accession>
<dbReference type="EMBL" id="VDEP01000204">
    <property type="protein sequence ID" value="KAA1124389.1"/>
    <property type="molecule type" value="Genomic_DNA"/>
</dbReference>
<organism evidence="2 3">
    <name type="scientific">Puccinia graminis f. sp. tritici</name>
    <dbReference type="NCBI Taxonomy" id="56615"/>
    <lineage>
        <taxon>Eukaryota</taxon>
        <taxon>Fungi</taxon>
        <taxon>Dikarya</taxon>
        <taxon>Basidiomycota</taxon>
        <taxon>Pucciniomycotina</taxon>
        <taxon>Pucciniomycetes</taxon>
        <taxon>Pucciniales</taxon>
        <taxon>Pucciniaceae</taxon>
        <taxon>Puccinia</taxon>
    </lineage>
</organism>
<protein>
    <submittedName>
        <fullName evidence="2">Uncharacterized protein</fullName>
    </submittedName>
</protein>
<gene>
    <name evidence="2" type="ORF">PGTUg99_030007</name>
</gene>
<dbReference type="AlphaFoldDB" id="A0A5B0RG80"/>
<evidence type="ECO:0000313" key="3">
    <source>
        <dbReference type="Proteomes" id="UP000325313"/>
    </source>
</evidence>
<evidence type="ECO:0000256" key="1">
    <source>
        <dbReference type="SAM" id="MobiDB-lite"/>
    </source>
</evidence>